<evidence type="ECO:0000259" key="2">
    <source>
        <dbReference type="PROSITE" id="PS50126"/>
    </source>
</evidence>
<protein>
    <submittedName>
        <fullName evidence="3">30S ribosomal protein S1</fullName>
    </submittedName>
</protein>
<proteinExistence type="predicted"/>
<dbReference type="Proteomes" id="UP000186817">
    <property type="component" value="Unassembled WGS sequence"/>
</dbReference>
<name>A0A1Q9DSU2_SYMMI</name>
<evidence type="ECO:0000313" key="3">
    <source>
        <dbReference type="EMBL" id="OLP98243.1"/>
    </source>
</evidence>
<reference evidence="3 4" key="1">
    <citation type="submission" date="2016-02" db="EMBL/GenBank/DDBJ databases">
        <title>Genome analysis of coral dinoflagellate symbionts highlights evolutionary adaptations to a symbiotic lifestyle.</title>
        <authorList>
            <person name="Aranda M."/>
            <person name="Li Y."/>
            <person name="Liew Y.J."/>
            <person name="Baumgarten S."/>
            <person name="Simakov O."/>
            <person name="Wilson M."/>
            <person name="Piel J."/>
            <person name="Ashoor H."/>
            <person name="Bougouffa S."/>
            <person name="Bajic V.B."/>
            <person name="Ryu T."/>
            <person name="Ravasi T."/>
            <person name="Bayer T."/>
            <person name="Micklem G."/>
            <person name="Kim H."/>
            <person name="Bhak J."/>
            <person name="Lajeunesse T.C."/>
            <person name="Voolstra C.R."/>
        </authorList>
    </citation>
    <scope>NUCLEOTIDE SEQUENCE [LARGE SCALE GENOMIC DNA]</scope>
    <source>
        <strain evidence="3 4">CCMP2467</strain>
    </source>
</reference>
<accession>A0A1Q9DSU2</accession>
<evidence type="ECO:0000313" key="4">
    <source>
        <dbReference type="Proteomes" id="UP000186817"/>
    </source>
</evidence>
<dbReference type="EMBL" id="LSRX01000403">
    <property type="protein sequence ID" value="OLP98243.1"/>
    <property type="molecule type" value="Genomic_DNA"/>
</dbReference>
<dbReference type="InterPro" id="IPR050437">
    <property type="entry name" value="Ribos_protein_bS1-like"/>
</dbReference>
<keyword evidence="4" id="KW-1185">Reference proteome</keyword>
<dbReference type="GO" id="GO:0003729">
    <property type="term" value="F:mRNA binding"/>
    <property type="evidence" value="ECO:0007669"/>
    <property type="project" value="TreeGrafter"/>
</dbReference>
<feature type="region of interest" description="Disordered" evidence="1">
    <location>
        <begin position="550"/>
        <end position="569"/>
    </location>
</feature>
<dbReference type="GO" id="GO:0003735">
    <property type="term" value="F:structural constituent of ribosome"/>
    <property type="evidence" value="ECO:0007669"/>
    <property type="project" value="TreeGrafter"/>
</dbReference>
<feature type="compositionally biased region" description="Basic and acidic residues" evidence="1">
    <location>
        <begin position="588"/>
        <end position="604"/>
    </location>
</feature>
<dbReference type="SUPFAM" id="SSF50249">
    <property type="entry name" value="Nucleic acid-binding proteins"/>
    <property type="match status" value="3"/>
</dbReference>
<evidence type="ECO:0000256" key="1">
    <source>
        <dbReference type="SAM" id="MobiDB-lite"/>
    </source>
</evidence>
<feature type="region of interest" description="Disordered" evidence="1">
    <location>
        <begin position="581"/>
        <end position="604"/>
    </location>
</feature>
<dbReference type="GO" id="GO:0005840">
    <property type="term" value="C:ribosome"/>
    <property type="evidence" value="ECO:0007669"/>
    <property type="project" value="UniProtKB-KW"/>
</dbReference>
<feature type="domain" description="S1 motif" evidence="2">
    <location>
        <begin position="39"/>
        <end position="101"/>
    </location>
</feature>
<organism evidence="3 4">
    <name type="scientific">Symbiodinium microadriaticum</name>
    <name type="common">Dinoflagellate</name>
    <name type="synonym">Zooxanthella microadriatica</name>
    <dbReference type="NCBI Taxonomy" id="2951"/>
    <lineage>
        <taxon>Eukaryota</taxon>
        <taxon>Sar</taxon>
        <taxon>Alveolata</taxon>
        <taxon>Dinophyceae</taxon>
        <taxon>Suessiales</taxon>
        <taxon>Symbiodiniaceae</taxon>
        <taxon>Symbiodinium</taxon>
    </lineage>
</organism>
<feature type="domain" description="S1 motif" evidence="2">
    <location>
        <begin position="202"/>
        <end position="267"/>
    </location>
</feature>
<dbReference type="GO" id="GO:0006412">
    <property type="term" value="P:translation"/>
    <property type="evidence" value="ECO:0007669"/>
    <property type="project" value="TreeGrafter"/>
</dbReference>
<feature type="domain" description="S1 motif" evidence="2">
    <location>
        <begin position="359"/>
        <end position="425"/>
    </location>
</feature>
<dbReference type="PROSITE" id="PS50126">
    <property type="entry name" value="S1"/>
    <property type="match status" value="4"/>
</dbReference>
<dbReference type="PANTHER" id="PTHR10724">
    <property type="entry name" value="30S RIBOSOMAL PROTEIN S1"/>
    <property type="match status" value="1"/>
</dbReference>
<dbReference type="Gene3D" id="2.40.50.140">
    <property type="entry name" value="Nucleic acid-binding proteins"/>
    <property type="match status" value="3"/>
</dbReference>
<keyword evidence="3" id="KW-0687">Ribonucleoprotein</keyword>
<dbReference type="InterPro" id="IPR012340">
    <property type="entry name" value="NA-bd_OB-fold"/>
</dbReference>
<comment type="caution">
    <text evidence="3">The sequence shown here is derived from an EMBL/GenBank/DDBJ whole genome shotgun (WGS) entry which is preliminary data.</text>
</comment>
<sequence length="604" mass="66059">MSIYPSVCDKINVKVANVDVVKEQIAVTTRQLASQAKVGEKVEGTMMSESKAGIFFDAGYSRDFLAPNNLLSKPKDEYTRGEVADLTVMQVDGDRVTVSDKEDVGKPIATFVRGQEVAGKVVRYMDSVGIFMDIGASRDALWRTKGPGATVLPKDPKEYAAGEEVSGLIITRLDAAAQTLEVAMPGAEMVETSLSMETLKVGEEVSGTVTKTIAFGVFVDIGAERDALYAISQLEKPLSEYQPGDKLEGLRVTEVDAQRQRLGVSARPVAGEYDVGQEVTGKVTKIMEFGLFVDIGASVDALAPTALLSKDTGEYTEGEVLEDLKVTRVDIPGNKIAVGQQAGAGSSEATTSIDKLEVGSKVSGVVRGIREYGIFVDIGLGRTDALMPNSMLGDVTSAAFKPNQKIEVYIAQVDAAQNRVTVSAVEPTAEMRQRYIPQGFMIPDPKRHAEIIGREDLMDPEPIPWYEWAEKFPGLIRFNEKDQVITISVRAHGFYGEKELRQSFPTHLPVPAHLQKADAKPASKEDFFVKLEDQPMPNYDVGIKPEIHTKYRQPPLNDPNWREFPVPDRKPITMDFKTIVERAGPFEPSEKPGLKKAKEADGDD</sequence>
<dbReference type="OrthoDB" id="412781at2759"/>
<dbReference type="AlphaFoldDB" id="A0A1Q9DSU2"/>
<dbReference type="SMART" id="SM00316">
    <property type="entry name" value="S1"/>
    <property type="match status" value="4"/>
</dbReference>
<feature type="domain" description="S1 motif" evidence="2">
    <location>
        <begin position="276"/>
        <end position="341"/>
    </location>
</feature>
<dbReference type="OMA" id="NDPNWRE"/>
<keyword evidence="3" id="KW-0689">Ribosomal protein</keyword>
<dbReference type="Pfam" id="PF00575">
    <property type="entry name" value="S1"/>
    <property type="match status" value="3"/>
</dbReference>
<dbReference type="InterPro" id="IPR003029">
    <property type="entry name" value="S1_domain"/>
</dbReference>
<gene>
    <name evidence="3" type="primary">rpsA</name>
    <name evidence="3" type="ORF">AK812_SmicGene19333</name>
</gene>